<feature type="compositionally biased region" description="Basic and acidic residues" evidence="17">
    <location>
        <begin position="946"/>
        <end position="973"/>
    </location>
</feature>
<evidence type="ECO:0000256" key="15">
    <source>
        <dbReference type="ARBA" id="ARBA00023242"/>
    </source>
</evidence>
<dbReference type="Pfam" id="PF25412">
    <property type="entry name" value="zf-C2H2_ZNF592"/>
    <property type="match status" value="1"/>
</dbReference>
<feature type="domain" description="C2H2-type" evidence="18">
    <location>
        <begin position="631"/>
        <end position="649"/>
    </location>
</feature>
<dbReference type="InterPro" id="IPR057356">
    <property type="entry name" value="Znf-C2H2_ZNF592"/>
</dbReference>
<dbReference type="InterPro" id="IPR013087">
    <property type="entry name" value="Znf_C2H2_type"/>
</dbReference>
<dbReference type="PANTHER" id="PTHR47222:SF3">
    <property type="entry name" value="ZINC FINGER PROTEIN 532"/>
    <property type="match status" value="1"/>
</dbReference>
<evidence type="ECO:0000256" key="16">
    <source>
        <dbReference type="PROSITE-ProRule" id="PRU00042"/>
    </source>
</evidence>
<dbReference type="InterPro" id="IPR045914">
    <property type="entry name" value="Zn532-like"/>
</dbReference>
<dbReference type="Pfam" id="PF00096">
    <property type="entry name" value="zf-C2H2"/>
    <property type="match status" value="1"/>
</dbReference>
<dbReference type="PROSITE" id="PS50157">
    <property type="entry name" value="ZINC_FINGER_C2H2_2"/>
    <property type="match status" value="8"/>
</dbReference>
<feature type="domain" description="C2H2-type" evidence="18">
    <location>
        <begin position="892"/>
        <end position="920"/>
    </location>
</feature>
<feature type="domain" description="C2H2-type" evidence="18">
    <location>
        <begin position="981"/>
        <end position="1009"/>
    </location>
</feature>
<feature type="domain" description="C2H2-type" evidence="18">
    <location>
        <begin position="1159"/>
        <end position="1187"/>
    </location>
</feature>
<evidence type="ECO:0000256" key="12">
    <source>
        <dbReference type="ARBA" id="ARBA00023015"/>
    </source>
</evidence>
<feature type="domain" description="C2H2-type" evidence="18">
    <location>
        <begin position="769"/>
        <end position="799"/>
    </location>
</feature>
<keyword evidence="15" id="KW-0539">Nucleus</keyword>
<feature type="domain" description="C2H2-type" evidence="18">
    <location>
        <begin position="1011"/>
        <end position="1039"/>
    </location>
</feature>
<feature type="region of interest" description="Disordered" evidence="17">
    <location>
        <begin position="1080"/>
        <end position="1100"/>
    </location>
</feature>
<feature type="compositionally biased region" description="Low complexity" evidence="17">
    <location>
        <begin position="708"/>
        <end position="723"/>
    </location>
</feature>
<feature type="region of interest" description="Disordered" evidence="17">
    <location>
        <begin position="939"/>
        <end position="973"/>
    </location>
</feature>
<evidence type="ECO:0000256" key="6">
    <source>
        <dbReference type="ARBA" id="ARBA00022723"/>
    </source>
</evidence>
<dbReference type="Pfam" id="PF16622">
    <property type="entry name" value="zf-C2H2_11"/>
    <property type="match status" value="1"/>
</dbReference>
<evidence type="ECO:0000313" key="20">
    <source>
        <dbReference type="Proteomes" id="UP000694570"/>
    </source>
</evidence>
<keyword evidence="11" id="KW-0007">Acetylation</keyword>
<keyword evidence="13" id="KW-0238">DNA-binding</keyword>
<evidence type="ECO:0000256" key="11">
    <source>
        <dbReference type="ARBA" id="ARBA00022990"/>
    </source>
</evidence>
<evidence type="ECO:0000313" key="19">
    <source>
        <dbReference type="Ensembl" id="ENSSSCP00030034188.1"/>
    </source>
</evidence>
<dbReference type="GO" id="GO:0008270">
    <property type="term" value="F:zinc ion binding"/>
    <property type="evidence" value="ECO:0007669"/>
    <property type="project" value="UniProtKB-KW"/>
</dbReference>
<name>A0A8D0XFT1_PIG</name>
<feature type="compositionally biased region" description="Acidic residues" evidence="17">
    <location>
        <begin position="151"/>
        <end position="166"/>
    </location>
</feature>
<dbReference type="InterPro" id="IPR041697">
    <property type="entry name" value="Znf-C2H2_11"/>
</dbReference>
<evidence type="ECO:0000256" key="10">
    <source>
        <dbReference type="ARBA" id="ARBA00022843"/>
    </source>
</evidence>
<reference evidence="19" key="1">
    <citation type="submission" date="2025-08" db="UniProtKB">
        <authorList>
            <consortium name="Ensembl"/>
        </authorList>
    </citation>
    <scope>IDENTIFICATION</scope>
</reference>
<evidence type="ECO:0000256" key="7">
    <source>
        <dbReference type="ARBA" id="ARBA00022737"/>
    </source>
</evidence>
<dbReference type="SMART" id="SM00355">
    <property type="entry name" value="ZnF_C2H2"/>
    <property type="match status" value="13"/>
</dbReference>
<keyword evidence="10" id="KW-0832">Ubl conjugation</keyword>
<organism evidence="19 20">
    <name type="scientific">Sus scrofa</name>
    <name type="common">Pig</name>
    <dbReference type="NCBI Taxonomy" id="9823"/>
    <lineage>
        <taxon>Eukaryota</taxon>
        <taxon>Metazoa</taxon>
        <taxon>Chordata</taxon>
        <taxon>Craniata</taxon>
        <taxon>Vertebrata</taxon>
        <taxon>Euteleostomi</taxon>
        <taxon>Mammalia</taxon>
        <taxon>Eutheria</taxon>
        <taxon>Laurasiatheria</taxon>
        <taxon>Artiodactyla</taxon>
        <taxon>Suina</taxon>
        <taxon>Suidae</taxon>
        <taxon>Sus</taxon>
    </lineage>
</organism>
<keyword evidence="14" id="KW-0804">Transcription</keyword>
<keyword evidence="4" id="KW-1017">Isopeptide bond</keyword>
<feature type="compositionally biased region" description="Basic and acidic residues" evidence="17">
    <location>
        <begin position="244"/>
        <end position="265"/>
    </location>
</feature>
<feature type="domain" description="C2H2-type" evidence="18">
    <location>
        <begin position="861"/>
        <end position="888"/>
    </location>
</feature>
<dbReference type="Proteomes" id="UP000694570">
    <property type="component" value="Unplaced"/>
</dbReference>
<evidence type="ECO:0000256" key="2">
    <source>
        <dbReference type="ARBA" id="ARBA00004123"/>
    </source>
</evidence>
<dbReference type="GO" id="GO:0005634">
    <property type="term" value="C:nucleus"/>
    <property type="evidence" value="ECO:0007669"/>
    <property type="project" value="UniProtKB-SubCell"/>
</dbReference>
<feature type="region of interest" description="Disordered" evidence="17">
    <location>
        <begin position="708"/>
        <end position="731"/>
    </location>
</feature>
<feature type="region of interest" description="Disordered" evidence="17">
    <location>
        <begin position="244"/>
        <end position="282"/>
    </location>
</feature>
<evidence type="ECO:0000256" key="3">
    <source>
        <dbReference type="ARBA" id="ARBA00006991"/>
    </source>
</evidence>
<dbReference type="AlphaFoldDB" id="A0A8D0XFT1"/>
<sequence>MELFFVCLTEHLIKFMTMGDMKTPDFDDLLAAFDIPDMVDPKAAIESGHDDQESHIKQNAHVDDDSHTPSSSDVGVSVIVKNVRNIDSSEGAEKDGHSATGNGLHNGFLTASSLDTYSKDGSKSLKGDVPTSEVTLKDSTFSQFSPISSAEEFDDDEKIEVDDPPDKEDMRSGFRSNVLAGSVPQQDYDKLKALGGEGLSKTGISTSGNLDKNKVVKRETETNSINLSVYESFKVRKVEDKLKENSEKVLENRVHEGKLSSEKNDASLGGMAPSRTKPSSKLSSCIAAIAALSAKKAASDSSKEPVTNSRESSPLPKEVNDSPRAIEKSPESQSLIDGTKKVSLKQPDSPRSISSENSSKGSPSSPAGSTPAIPKVRIKTIKTSSGEIKRTVTRVLPEVDLDAGKKPSEQTGSMVASVTSLLSSPTSAAVLSSPPRAPLQSAVVTNAVAPAELTPKQVTIKPVATAFLPVSAVKTAGSQVINLKLANNTTVKATVISAASVQSASSAIIKAANAIQQQTVVVPASSLANAKLVPKTVHLANLNLLPQGAQATSELRQVLTKPQQQIKQAIINAAASQPPKKVSRVQVVSSLQSSVVEAFNKVLSSVNPVPVYIPNLSPPANAGITLPTRGYKCLECGDSFALEKSLTQHYDRRSVRIEVTCNHCTKNLVFYNKCSLLSHARGHKEKGVVMQCSHLILKPVPADQMIVSPSSNTPASSSTLPSSGGAGTHTVTKIQSGITGTVISAPSSTPIIPAMPLDEDPSKLCRHSLKCLECNEVFQDETSLATHFQQAADTSGQKTCTVCQMLLPNQCSYASHQRIHQHKSPYTCPECGAICRSVHFQTHVTKNCLHYTRRVGFRIIYKCSMCDTVFTLQTLLYRHFDQHIENQKVSVFKCPDCSLLYAQKQLMMDHIKSMHGTLKSIEGPPNLGINLPLSIKPTTQNAANQNKEDTRSMNGKEKLEKKSPSPVKKSVEPKKVASPGWTCWECDRLFTQRDVYISHVRKEHGKQMKKHPCRQCDKSFSSSHSLCRHNRIKHKGIRKVYTCSHCPDSRRTFTKRLMLEKHIQLMHGIKDPDLKEMTEATNEEEAEIKEDTKVPSPKRKLEEPVLEFRPPRGAITQPLKKLKINVFKVHKCAVCGFTTENLLQFHEHIPQHKSDGSSHQCRECGLCYTSHVSLSRHLFIVHKLKEPQPAAKQNGAGEENQQENKPGPEDEPADGPASDRTCKVCAKTFETDAALNAHMRTHGMAFIKSKRVSSAEK</sequence>
<evidence type="ECO:0000256" key="17">
    <source>
        <dbReference type="SAM" id="MobiDB-lite"/>
    </source>
</evidence>
<feature type="region of interest" description="Disordered" evidence="17">
    <location>
        <begin position="1187"/>
        <end position="1219"/>
    </location>
</feature>
<dbReference type="FunFam" id="3.30.160.60:FF:001446">
    <property type="entry name" value="Zinc finger protein 532"/>
    <property type="match status" value="1"/>
</dbReference>
<evidence type="ECO:0000256" key="5">
    <source>
        <dbReference type="ARBA" id="ARBA00022553"/>
    </source>
</evidence>
<dbReference type="FunFam" id="3.30.160.60:FF:000797">
    <property type="entry name" value="zinc finger protein 592 isoform X1"/>
    <property type="match status" value="1"/>
</dbReference>
<evidence type="ECO:0000256" key="9">
    <source>
        <dbReference type="ARBA" id="ARBA00022833"/>
    </source>
</evidence>
<evidence type="ECO:0000256" key="4">
    <source>
        <dbReference type="ARBA" id="ARBA00022499"/>
    </source>
</evidence>
<feature type="region of interest" description="Disordered" evidence="17">
    <location>
        <begin position="145"/>
        <end position="172"/>
    </location>
</feature>
<dbReference type="Gene3D" id="3.30.160.60">
    <property type="entry name" value="Classic Zinc Finger"/>
    <property type="match status" value="5"/>
</dbReference>
<dbReference type="InterPro" id="IPR036236">
    <property type="entry name" value="Znf_C2H2_sf"/>
</dbReference>
<comment type="subcellular location">
    <subcellularLocation>
        <location evidence="2">Nucleus</location>
    </subcellularLocation>
</comment>
<evidence type="ECO:0000256" key="8">
    <source>
        <dbReference type="ARBA" id="ARBA00022771"/>
    </source>
</evidence>
<dbReference type="PROSITE" id="PS00028">
    <property type="entry name" value="ZINC_FINGER_C2H2_1"/>
    <property type="match status" value="6"/>
</dbReference>
<dbReference type="Ensembl" id="ENSSSCT00030074718.1">
    <property type="protein sequence ID" value="ENSSSCP00030034188.1"/>
    <property type="gene ID" value="ENSSSCG00030053469.1"/>
</dbReference>
<evidence type="ECO:0000256" key="1">
    <source>
        <dbReference type="ARBA" id="ARBA00003767"/>
    </source>
</evidence>
<feature type="region of interest" description="Disordered" evidence="17">
    <location>
        <begin position="296"/>
        <end position="377"/>
    </location>
</feature>
<dbReference type="PANTHER" id="PTHR47222">
    <property type="entry name" value="ZINC FINGER PROTEIN 532-RELATED"/>
    <property type="match status" value="1"/>
</dbReference>
<comment type="similarity">
    <text evidence="3">Belongs to the krueppel C2H2-type zinc-finger protein family.</text>
</comment>
<dbReference type="SUPFAM" id="SSF57667">
    <property type="entry name" value="beta-beta-alpha zinc fingers"/>
    <property type="match status" value="2"/>
</dbReference>
<feature type="compositionally biased region" description="Basic and acidic residues" evidence="17">
    <location>
        <begin position="318"/>
        <end position="330"/>
    </location>
</feature>
<evidence type="ECO:0000259" key="18">
    <source>
        <dbReference type="PROSITE" id="PS50157"/>
    </source>
</evidence>
<evidence type="ECO:0000256" key="14">
    <source>
        <dbReference type="ARBA" id="ARBA00023163"/>
    </source>
</evidence>
<proteinExistence type="inferred from homology"/>
<feature type="compositionally biased region" description="Basic and acidic residues" evidence="17">
    <location>
        <begin position="1089"/>
        <end position="1100"/>
    </location>
</feature>
<feature type="compositionally biased region" description="Low complexity" evidence="17">
    <location>
        <begin position="352"/>
        <end position="374"/>
    </location>
</feature>
<keyword evidence="6" id="KW-0479">Metal-binding</keyword>
<accession>A0A8D0XFT1</accession>
<feature type="domain" description="C2H2-type" evidence="18">
    <location>
        <begin position="1220"/>
        <end position="1242"/>
    </location>
</feature>
<keyword evidence="8 16" id="KW-0863">Zinc-finger</keyword>
<protein>
    <recommendedName>
        <fullName evidence="18">C2H2-type domain-containing protein</fullName>
    </recommendedName>
</protein>
<keyword evidence="9" id="KW-0862">Zinc</keyword>
<dbReference type="GO" id="GO:0003677">
    <property type="term" value="F:DNA binding"/>
    <property type="evidence" value="ECO:0007669"/>
    <property type="project" value="UniProtKB-KW"/>
</dbReference>
<evidence type="ECO:0000256" key="13">
    <source>
        <dbReference type="ARBA" id="ARBA00023125"/>
    </source>
</evidence>
<comment type="function">
    <text evidence="1">May be involved in transcriptional regulation.</text>
</comment>
<keyword evidence="5" id="KW-0597">Phosphoprotein</keyword>
<keyword evidence="12" id="KW-0805">Transcription regulation</keyword>
<keyword evidence="7" id="KW-0677">Repeat</keyword>
<dbReference type="FunFam" id="3.30.160.60:FF:003886">
    <property type="entry name" value="Zinc finger protein 532, isoform CRA_a"/>
    <property type="match status" value="1"/>
</dbReference>